<dbReference type="InterPro" id="IPR047949">
    <property type="entry name" value="PPS1_DSP"/>
</dbReference>
<dbReference type="PANTHER" id="PTHR47550:SF1">
    <property type="entry name" value="DUAL SPECIFICITY PROTEIN PHOSPHATASE PPS1"/>
    <property type="match status" value="1"/>
</dbReference>
<accession>A0AAJ8LG48</accession>
<dbReference type="PROSITE" id="PS00383">
    <property type="entry name" value="TYR_PHOSPHATASE_1"/>
    <property type="match status" value="1"/>
</dbReference>
<keyword evidence="2" id="KW-0904">Protein phosphatase</keyword>
<dbReference type="SUPFAM" id="SSF52799">
    <property type="entry name" value="(Phosphotyrosine protein) phosphatases II"/>
    <property type="match status" value="2"/>
</dbReference>
<dbReference type="InterPro" id="IPR016130">
    <property type="entry name" value="Tyr_Pase_AS"/>
</dbReference>
<dbReference type="PROSITE" id="PS50054">
    <property type="entry name" value="TYR_PHOSPHATASE_DUAL"/>
    <property type="match status" value="1"/>
</dbReference>
<feature type="domain" description="Tyrosine specific protein phosphatases" evidence="5">
    <location>
        <begin position="710"/>
        <end position="767"/>
    </location>
</feature>
<evidence type="ECO:0000256" key="3">
    <source>
        <dbReference type="SAM" id="MobiDB-lite"/>
    </source>
</evidence>
<dbReference type="Proteomes" id="UP000322225">
    <property type="component" value="Chromosome 2"/>
</dbReference>
<evidence type="ECO:0000313" key="7">
    <source>
        <dbReference type="Proteomes" id="UP000322225"/>
    </source>
</evidence>
<dbReference type="CDD" id="cd14516">
    <property type="entry name" value="DSP_fungal_PPS1"/>
    <property type="match status" value="1"/>
</dbReference>
<feature type="compositionally biased region" description="Low complexity" evidence="3">
    <location>
        <begin position="15"/>
        <end position="31"/>
    </location>
</feature>
<feature type="compositionally biased region" description="Basic and acidic residues" evidence="3">
    <location>
        <begin position="68"/>
        <end position="91"/>
    </location>
</feature>
<dbReference type="GeneID" id="43586940"/>
<dbReference type="KEGG" id="ksn:43586940"/>
<keyword evidence="7" id="KW-1185">Reference proteome</keyword>
<dbReference type="Pfam" id="PF00782">
    <property type="entry name" value="DSPc"/>
    <property type="match status" value="1"/>
</dbReference>
<feature type="region of interest" description="Disordered" evidence="3">
    <location>
        <begin position="378"/>
        <end position="398"/>
    </location>
</feature>
<feature type="compositionally biased region" description="Basic and acidic residues" evidence="3">
    <location>
        <begin position="264"/>
        <end position="280"/>
    </location>
</feature>
<reference evidence="6" key="2">
    <citation type="submission" date="2024-01" db="EMBL/GenBank/DDBJ databases">
        <title>Comparative genomics of Cryptococcus and Kwoniella reveals pathogenesis evolution and contrasting modes of karyotype evolution via chromosome fusion or intercentromeric recombination.</title>
        <authorList>
            <person name="Coelho M.A."/>
            <person name="David-Palma M."/>
            <person name="Shea T."/>
            <person name="Bowers K."/>
            <person name="McGinley-Smith S."/>
            <person name="Mohammad A.W."/>
            <person name="Gnirke A."/>
            <person name="Yurkov A.M."/>
            <person name="Nowrousian M."/>
            <person name="Sun S."/>
            <person name="Cuomo C.A."/>
            <person name="Heitman J."/>
        </authorList>
    </citation>
    <scope>NUCLEOTIDE SEQUENCE</scope>
    <source>
        <strain evidence="6">CBS 12478</strain>
    </source>
</reference>
<evidence type="ECO:0000256" key="1">
    <source>
        <dbReference type="ARBA" id="ARBA00022801"/>
    </source>
</evidence>
<gene>
    <name evidence="6" type="ORF">CI109_101171</name>
</gene>
<keyword evidence="1" id="KW-0378">Hydrolase</keyword>
<dbReference type="InterPro" id="IPR029021">
    <property type="entry name" value="Prot-tyrosine_phosphatase-like"/>
</dbReference>
<dbReference type="SMART" id="SM00195">
    <property type="entry name" value="DSPc"/>
    <property type="match status" value="1"/>
</dbReference>
<feature type="region of interest" description="Disordered" evidence="3">
    <location>
        <begin position="1"/>
        <end position="100"/>
    </location>
</feature>
<dbReference type="PANTHER" id="PTHR47550">
    <property type="entry name" value="DUAL SPECIFICITY PROTEIN PHOSPHATASE PPS1"/>
    <property type="match status" value="1"/>
</dbReference>
<proteinExistence type="predicted"/>
<feature type="domain" description="Tyrosine specific protein phosphatases" evidence="5">
    <location>
        <begin position="989"/>
        <end position="1058"/>
    </location>
</feature>
<dbReference type="InterPro" id="IPR020422">
    <property type="entry name" value="TYR_PHOSPHATASE_DUAL_dom"/>
</dbReference>
<dbReference type="InterPro" id="IPR000340">
    <property type="entry name" value="Dual-sp_phosphatase_cat-dom"/>
</dbReference>
<feature type="region of interest" description="Disordered" evidence="3">
    <location>
        <begin position="642"/>
        <end position="674"/>
    </location>
</feature>
<feature type="compositionally biased region" description="Pro residues" evidence="3">
    <location>
        <begin position="1"/>
        <end position="14"/>
    </location>
</feature>
<dbReference type="FunFam" id="3.90.190.10:FF:000095">
    <property type="entry name" value="Unplaced genomic scaffold supercont1.9, whole genome shotgun sequence"/>
    <property type="match status" value="1"/>
</dbReference>
<feature type="compositionally biased region" description="Low complexity" evidence="3">
    <location>
        <begin position="809"/>
        <end position="823"/>
    </location>
</feature>
<feature type="domain" description="Tyrosine-protein phosphatase" evidence="4">
    <location>
        <begin position="907"/>
        <end position="1071"/>
    </location>
</feature>
<dbReference type="GO" id="GO:0033260">
    <property type="term" value="P:nuclear DNA replication"/>
    <property type="evidence" value="ECO:0007669"/>
    <property type="project" value="InterPro"/>
</dbReference>
<evidence type="ECO:0000259" key="5">
    <source>
        <dbReference type="PROSITE" id="PS50056"/>
    </source>
</evidence>
<dbReference type="AlphaFoldDB" id="A0AAJ8LG48"/>
<organism evidence="6 7">
    <name type="scientific">Kwoniella shandongensis</name>
    <dbReference type="NCBI Taxonomy" id="1734106"/>
    <lineage>
        <taxon>Eukaryota</taxon>
        <taxon>Fungi</taxon>
        <taxon>Dikarya</taxon>
        <taxon>Basidiomycota</taxon>
        <taxon>Agaricomycotina</taxon>
        <taxon>Tremellomycetes</taxon>
        <taxon>Tremellales</taxon>
        <taxon>Cryptococcaceae</taxon>
        <taxon>Kwoniella</taxon>
    </lineage>
</organism>
<feature type="region of interest" description="Disordered" evidence="3">
    <location>
        <begin position="802"/>
        <end position="831"/>
    </location>
</feature>
<dbReference type="RefSeq" id="XP_065822986.1">
    <property type="nucleotide sequence ID" value="XM_065966914.1"/>
</dbReference>
<evidence type="ECO:0000259" key="4">
    <source>
        <dbReference type="PROSITE" id="PS50054"/>
    </source>
</evidence>
<dbReference type="GO" id="GO:0005634">
    <property type="term" value="C:nucleus"/>
    <property type="evidence" value="ECO:0007669"/>
    <property type="project" value="GOC"/>
</dbReference>
<name>A0AAJ8LG48_9TREE</name>
<feature type="compositionally biased region" description="Acidic residues" evidence="3">
    <location>
        <begin position="334"/>
        <end position="344"/>
    </location>
</feature>
<reference evidence="6" key="1">
    <citation type="submission" date="2017-08" db="EMBL/GenBank/DDBJ databases">
        <authorList>
            <person name="Cuomo C."/>
            <person name="Billmyre B."/>
            <person name="Heitman J."/>
        </authorList>
    </citation>
    <scope>NUCLEOTIDE SEQUENCE</scope>
    <source>
        <strain evidence="6">CBS 12478</strain>
    </source>
</reference>
<feature type="region of interest" description="Disordered" evidence="3">
    <location>
        <begin position="852"/>
        <end position="871"/>
    </location>
</feature>
<evidence type="ECO:0000256" key="2">
    <source>
        <dbReference type="ARBA" id="ARBA00022912"/>
    </source>
</evidence>
<evidence type="ECO:0008006" key="8">
    <source>
        <dbReference type="Google" id="ProtNLM"/>
    </source>
</evidence>
<dbReference type="EMBL" id="CP144052">
    <property type="protein sequence ID" value="WWD16740.1"/>
    <property type="molecule type" value="Genomic_DNA"/>
</dbReference>
<evidence type="ECO:0000313" key="6">
    <source>
        <dbReference type="EMBL" id="WWD16740.1"/>
    </source>
</evidence>
<dbReference type="Gene3D" id="3.90.190.10">
    <property type="entry name" value="Protein tyrosine phosphatase superfamily"/>
    <property type="match status" value="2"/>
</dbReference>
<protein>
    <recommendedName>
        <fullName evidence="8">Protein-tyrosine-phosphatase</fullName>
    </recommendedName>
</protein>
<dbReference type="GO" id="GO:0008138">
    <property type="term" value="F:protein tyrosine/serine/threonine phosphatase activity"/>
    <property type="evidence" value="ECO:0007669"/>
    <property type="project" value="InterPro"/>
</dbReference>
<dbReference type="InterPro" id="IPR053239">
    <property type="entry name" value="Dual_spec_PTase"/>
</dbReference>
<dbReference type="PROSITE" id="PS50056">
    <property type="entry name" value="TYR_PHOSPHATASE_2"/>
    <property type="match status" value="2"/>
</dbReference>
<feature type="compositionally biased region" description="Polar residues" evidence="3">
    <location>
        <begin position="298"/>
        <end position="318"/>
    </location>
</feature>
<feature type="region of interest" description="Disordered" evidence="3">
    <location>
        <begin position="263"/>
        <end position="345"/>
    </location>
</feature>
<dbReference type="InterPro" id="IPR000387">
    <property type="entry name" value="Tyr_Pase_dom"/>
</dbReference>
<sequence length="1127" mass="124499">MSLVLPFPPPPSSPHYPLSSRSTTPRPTTPLSAPPTPVNPTHLLPAAMERARSSEGIVPTLSTNSDPGQRRESRSRDVKETMLKAEWEHVEQPPSPLHSQIPVDEEEKMDVDEVGGVPDEDREMLVEDATSQVAGGGQLKEVGGEESVPLGEPISQADQQVKVHLPTAPEEGRPFVWGMPKWGREPERKEVRKGVRLVGMEELPGLVERHSMIDTPSSVLFPWLHGISDDGQKGRDMAAFFGYGPPFEPPPYRGLTLMFCPPHPLDETHRPQPLRTDSDRTTQQPVYPMHQPRERSETMSTSSDSYHSTGTTEATSPSLGELSPPPFGAKLGSDSEEAVEEEADVAMHPCDSKRVSLAAVSKGLDEEHHPLPCGKLDAAAEETSSGSESDADDLDSEDQRPNCIMFNALHVHDVFDLPKHRNDKRQPRFRPARLPNQINLRNLNIQQIKYATVSDIVLYSKHGAGNGVLELAEHVAMAQQELWESRMEEFYKHVGGSRNAGEGSSEPVRYGVWVVLEPFWKLERYCPHLVNIDSKGTGSLRSMHTDLFEREARESRAMTKGSEVVEGFWVGNDCDVPGGADDGVGASASECAEMPTSESLASAYRKLHDLDRRRQGTEERTSSWIASPATIALRNLLSPSSPSSANAFASDVPAKRTASPSPDQRNLRPRSNLVNGPLAEPEYVALECAGSCRTITGQTRNLSHMTDKVIELVYFLRKIVEGRDTSGKKRRVLVHCQDGYTESSIIVLAYIMSSLSISLPEAFLHLQLVAKRSFFLYPSDKPLLRKIDSRLAADRRSRAMKLVSATNASPPSTLSSTTPSRSGSGEEGRSSLSWRSWGIGFGAGKASAKEKEEATLSAASPNAKGKKEKVPSTVEVAKDMLSEQENGGSEAQTQAKVWFEDRRFDGFPSRILPFLYLGNLEHAGNAAMLHALRITHVVSVGESLINVPPDMDPTYGPVGGNTLAAEAKAGKISVLDLTDVRDDGNDPLRPVIARACAWIEAARREGGIVLVHCRVGVSRSASIVIAYMMQFEKMGLMDAYMICRARRLNVLIQPNLRFFHELFGWEVELARQEEELGRKRREEAERSGVRDPEALRLAMEGEKRRIMYSWPSFCRDLHCLNRRFLCN</sequence>